<dbReference type="EMBL" id="JBHSHC010000093">
    <property type="protein sequence ID" value="MFC4767940.1"/>
    <property type="molecule type" value="Genomic_DNA"/>
</dbReference>
<evidence type="ECO:0000313" key="5">
    <source>
        <dbReference type="Proteomes" id="UP001596002"/>
    </source>
</evidence>
<proteinExistence type="inferred from homology"/>
<reference evidence="5" key="1">
    <citation type="journal article" date="2019" name="Int. J. Syst. Evol. Microbiol.">
        <title>The Global Catalogue of Microorganisms (GCM) 10K type strain sequencing project: providing services to taxonomists for standard genome sequencing and annotation.</title>
        <authorList>
            <consortium name="The Broad Institute Genomics Platform"/>
            <consortium name="The Broad Institute Genome Sequencing Center for Infectious Disease"/>
            <person name="Wu L."/>
            <person name="Ma J."/>
        </authorList>
    </citation>
    <scope>NUCLEOTIDE SEQUENCE [LARGE SCALE GENOMIC DNA]</scope>
    <source>
        <strain evidence="5">WYCCWR 12678</strain>
    </source>
</reference>
<evidence type="ECO:0000259" key="3">
    <source>
        <dbReference type="Pfam" id="PF00437"/>
    </source>
</evidence>
<comment type="caution">
    <text evidence="4">The sequence shown here is derived from an EMBL/GenBank/DDBJ whole genome shotgun (WGS) entry which is preliminary data.</text>
</comment>
<dbReference type="CDD" id="cd01130">
    <property type="entry name" value="VirB11-like_ATPase"/>
    <property type="match status" value="1"/>
</dbReference>
<sequence length="454" mass="50501">MSLLKRLSEQETGPVPSPQMKAGVPSKAASAASKEPLKEPDSKIRLHKFLVEELKKHPNLEDDELEQLLPKLAEPFFEEERERLTFEGKNQLLTTVVNELTGYGPITPFLADPDVSEVMVNGPYQIYVEKKGHLIRTDAFFRDDEHVLQVIEKIVTPLGRRIDESMPMVDARLPDGSRVNAIIPPLALNGPTVTIRKFSKKPLQIDDLVRFGTLSEEMGKFLDGCVKARLNIFISGGTGSGKTTTLNVLSSFIPNDERIITIEDAAELQLSQEHVVSLETRPPNIEGKGAITIRDLVRNSLRMRPERIVIGEVRSAEALDMLQAMNTGHDGSLATGHANSPRDMLSRLETMVLMAGMDLPVRAIREQISSAIDLIIQQSRLKDGSRKITHITEVLGMEGDTIVLQDLFVFKQTGMTIDGKVQGKYVSTGIRPHCAERLESAGAELPSEWFREEW</sequence>
<accession>A0ABV9Q0V9</accession>
<dbReference type="Pfam" id="PF00437">
    <property type="entry name" value="T2SSE"/>
    <property type="match status" value="1"/>
</dbReference>
<dbReference type="Gene3D" id="3.40.50.300">
    <property type="entry name" value="P-loop containing nucleotide triphosphate hydrolases"/>
    <property type="match status" value="1"/>
</dbReference>
<dbReference type="Proteomes" id="UP001596002">
    <property type="component" value="Unassembled WGS sequence"/>
</dbReference>
<feature type="region of interest" description="Disordered" evidence="2">
    <location>
        <begin position="1"/>
        <end position="40"/>
    </location>
</feature>
<dbReference type="InterPro" id="IPR001482">
    <property type="entry name" value="T2SS/T4SS_dom"/>
</dbReference>
<dbReference type="RefSeq" id="WP_380025860.1">
    <property type="nucleotide sequence ID" value="NZ_JBHSHC010000093.1"/>
</dbReference>
<name>A0ABV9Q0V9_9BACL</name>
<dbReference type="SUPFAM" id="SSF52540">
    <property type="entry name" value="P-loop containing nucleoside triphosphate hydrolases"/>
    <property type="match status" value="1"/>
</dbReference>
<evidence type="ECO:0000256" key="2">
    <source>
        <dbReference type="SAM" id="MobiDB-lite"/>
    </source>
</evidence>
<comment type="similarity">
    <text evidence="1">Belongs to the GSP E family.</text>
</comment>
<dbReference type="InterPro" id="IPR050921">
    <property type="entry name" value="T4SS_GSP_E_ATPase"/>
</dbReference>
<evidence type="ECO:0000256" key="1">
    <source>
        <dbReference type="ARBA" id="ARBA00006611"/>
    </source>
</evidence>
<dbReference type="PANTHER" id="PTHR30486">
    <property type="entry name" value="TWITCHING MOTILITY PROTEIN PILT"/>
    <property type="match status" value="1"/>
</dbReference>
<gene>
    <name evidence="4" type="ORF">ACFO8Q_11305</name>
</gene>
<dbReference type="PANTHER" id="PTHR30486:SF15">
    <property type="entry name" value="TYPE II_IV SECRETION SYSTEM ATPASE"/>
    <property type="match status" value="1"/>
</dbReference>
<protein>
    <submittedName>
        <fullName evidence="4">CpaF family protein</fullName>
    </submittedName>
</protein>
<keyword evidence="5" id="KW-1185">Reference proteome</keyword>
<evidence type="ECO:0000313" key="4">
    <source>
        <dbReference type="EMBL" id="MFC4767940.1"/>
    </source>
</evidence>
<dbReference type="InterPro" id="IPR027417">
    <property type="entry name" value="P-loop_NTPase"/>
</dbReference>
<feature type="domain" description="Bacterial type II secretion system protein E" evidence="3">
    <location>
        <begin position="101"/>
        <end position="378"/>
    </location>
</feature>
<organism evidence="4 5">
    <name type="scientific">Effusibacillus consociatus</name>
    <dbReference type="NCBI Taxonomy" id="1117041"/>
    <lineage>
        <taxon>Bacteria</taxon>
        <taxon>Bacillati</taxon>
        <taxon>Bacillota</taxon>
        <taxon>Bacilli</taxon>
        <taxon>Bacillales</taxon>
        <taxon>Alicyclobacillaceae</taxon>
        <taxon>Effusibacillus</taxon>
    </lineage>
</organism>
<dbReference type="Gene3D" id="3.30.450.380">
    <property type="match status" value="1"/>
</dbReference>